<reference evidence="2" key="1">
    <citation type="submission" date="2019-12" db="EMBL/GenBank/DDBJ databases">
        <title>An insight into the sialome of adult female Ixodes ricinus ticks feeding for 6 days.</title>
        <authorList>
            <person name="Perner J."/>
            <person name="Ribeiro J.M.C."/>
        </authorList>
    </citation>
    <scope>NUCLEOTIDE SEQUENCE</scope>
    <source>
        <strain evidence="2">Semi-engorged</strain>
        <tissue evidence="2">Salivary glands</tissue>
    </source>
</reference>
<dbReference type="AlphaFoldDB" id="A0A6B0U9C4"/>
<sequence>MFKVLSQLTLQAFLFTASAPKLVQFQSIVRDRFSCSIFYAWYAQATEKVRISFVGFRNAVRAGCVTLYNVVCAFSLLNHRSVVNF</sequence>
<name>A0A6B0U9C4_IXORI</name>
<feature type="chain" id="PRO_5025547049" evidence="1">
    <location>
        <begin position="26"/>
        <end position="85"/>
    </location>
</feature>
<proteinExistence type="predicted"/>
<accession>A0A6B0U9C4</accession>
<evidence type="ECO:0000256" key="1">
    <source>
        <dbReference type="SAM" id="SignalP"/>
    </source>
</evidence>
<organism evidence="2">
    <name type="scientific">Ixodes ricinus</name>
    <name type="common">Common tick</name>
    <name type="synonym">Acarus ricinus</name>
    <dbReference type="NCBI Taxonomy" id="34613"/>
    <lineage>
        <taxon>Eukaryota</taxon>
        <taxon>Metazoa</taxon>
        <taxon>Ecdysozoa</taxon>
        <taxon>Arthropoda</taxon>
        <taxon>Chelicerata</taxon>
        <taxon>Arachnida</taxon>
        <taxon>Acari</taxon>
        <taxon>Parasitiformes</taxon>
        <taxon>Ixodida</taxon>
        <taxon>Ixodoidea</taxon>
        <taxon>Ixodidae</taxon>
        <taxon>Ixodinae</taxon>
        <taxon>Ixodes</taxon>
    </lineage>
</organism>
<feature type="signal peptide" evidence="1">
    <location>
        <begin position="1"/>
        <end position="25"/>
    </location>
</feature>
<keyword evidence="1" id="KW-0732">Signal</keyword>
<evidence type="ECO:0000313" key="2">
    <source>
        <dbReference type="EMBL" id="MXU85250.1"/>
    </source>
</evidence>
<protein>
    <submittedName>
        <fullName evidence="2">Putative secreted protein</fullName>
    </submittedName>
</protein>
<dbReference type="EMBL" id="GIFC01003167">
    <property type="protein sequence ID" value="MXU85250.1"/>
    <property type="molecule type" value="Transcribed_RNA"/>
</dbReference>